<evidence type="ECO:0000313" key="2">
    <source>
        <dbReference type="Proteomes" id="UP001377168"/>
    </source>
</evidence>
<accession>A0ACC6PNX2</accession>
<name>A0ACC6PNX2_9ACTN</name>
<organism evidence="1 2">
    <name type="scientific">Streptomyces achmelvichensis</name>
    <dbReference type="NCBI Taxonomy" id="3134111"/>
    <lineage>
        <taxon>Bacteria</taxon>
        <taxon>Bacillati</taxon>
        <taxon>Actinomycetota</taxon>
        <taxon>Actinomycetes</taxon>
        <taxon>Kitasatosporales</taxon>
        <taxon>Streptomycetaceae</taxon>
        <taxon>Streptomyces</taxon>
    </lineage>
</organism>
<evidence type="ECO:0000313" key="1">
    <source>
        <dbReference type="EMBL" id="MEJ8633069.1"/>
    </source>
</evidence>
<protein>
    <submittedName>
        <fullName evidence="1">Class III lanthionine synthetase LanKC</fullName>
    </submittedName>
</protein>
<proteinExistence type="predicted"/>
<comment type="caution">
    <text evidence="1">The sequence shown here is derived from an EMBL/GenBank/DDBJ whole genome shotgun (WGS) entry which is preliminary data.</text>
</comment>
<reference evidence="1" key="1">
    <citation type="submission" date="2024-03" db="EMBL/GenBank/DDBJ databases">
        <title>Novel Streptomyces species of biotechnological and ecological value are a feature of Machair soil.</title>
        <authorList>
            <person name="Prole J.R."/>
            <person name="Goodfellow M."/>
            <person name="Allenby N."/>
            <person name="Ward A.C."/>
        </authorList>
    </citation>
    <scope>NUCLEOTIDE SEQUENCE</scope>
    <source>
        <strain evidence="1">MS2.AVA.5</strain>
    </source>
</reference>
<gene>
    <name evidence="1" type="primary">lanKC</name>
    <name evidence="1" type="ORF">WKI67_06635</name>
</gene>
<dbReference type="Proteomes" id="UP001377168">
    <property type="component" value="Unassembled WGS sequence"/>
</dbReference>
<dbReference type="EMBL" id="JBBKAJ010000022">
    <property type="protein sequence ID" value="MEJ8633069.1"/>
    <property type="molecule type" value="Genomic_DNA"/>
</dbReference>
<sequence>MNKGYAVFCDADRHFYDAPHRLSLTDDAGRTSLYEPARRPVPAGWQRNRSGDWLALRPVDTDLPAQGWKIHVSACLDNAESVLTRVWTYCVARDIAFKFMPSRYLLHNRNAKYADRAGSGKFITVYPADDKQCGVIAEELAALLAGEAGPYILSDIRWGDGPVHLRYGSFTRRHCYDEHGELRPAVANADGELVPDLRGPVFQIPAWVTPPDFLKPHLDARSAVTVDAMPYTVEKALHFSNGGGVYAARDNRTGEKVVLKEARPHAGLAADGADAVARLHRERTALERLSGLACTPEVRDAFVLGDHHFLVLEYIEGKPLNSFFARRHPLIDADPGPDRLAEYTAWALRIHGLVEEAMEAVHARGVVFNDLHLFNIMVSEDESSVVLLDFEAAHQKGQGGRQTVAHPAFVAPAGRRGFDVDRYALACLRLALFIPLTSLFAVDRAKATHLADIIARQFPVDRALLDDAVREILRDPGSAPEAGAAGSPDSGSYLPVSPADWPHSRDSLVRAVLASASPEREDRVFPGDIAQFATAGGGLTFGYGAAGVLYALDASGADRCPAAEEWLLLRSKEVPSGTPVGFYDGLAGVAWTLQRLGHTEHALSLAELALGQPWEELAPDLHSGLAGLGLAFDALSAATGHTDLRTAALRCAELAACSLTGGPGQNAGSHAARDGSRAGLLHGASGTALLFLRLYERSGDSALLDLAAEALRRDLARCVHGAGGTLQVDEGWRTMPYLGAGSVGIGMVLDDYLAHRPDADFERARGEIVRAAQATFYAQPGLFRGAAGMVLHLSRTTTGGPGTEPADVRRQIDALAWHALTYQGHLAFPGEQMMRLSMDLSTGTAGCLLALAAAQGDHHAHLPFLPPLRRPQNRPDSGPSLSTTVPE</sequence>
<keyword evidence="2" id="KW-1185">Reference proteome</keyword>